<dbReference type="InterPro" id="IPR058352">
    <property type="entry name" value="DUF8039"/>
</dbReference>
<dbReference type="Proteomes" id="UP001058974">
    <property type="component" value="Chromosome 6"/>
</dbReference>
<keyword evidence="7" id="KW-1185">Reference proteome</keyword>
<comment type="caution">
    <text evidence="6">The sequence shown here is derived from an EMBL/GenBank/DDBJ whole genome shotgun (WGS) entry which is preliminary data.</text>
</comment>
<dbReference type="Pfam" id="PF26133">
    <property type="entry name" value="DUF8039"/>
    <property type="match status" value="1"/>
</dbReference>
<dbReference type="Pfam" id="PF02902">
    <property type="entry name" value="Peptidase_C48"/>
    <property type="match status" value="1"/>
</dbReference>
<keyword evidence="2" id="KW-0645">Protease</keyword>
<keyword evidence="4" id="KW-0175">Coiled coil</keyword>
<proteinExistence type="inferred from homology"/>
<dbReference type="SUPFAM" id="SSF54001">
    <property type="entry name" value="Cysteine proteinases"/>
    <property type="match status" value="1"/>
</dbReference>
<comment type="similarity">
    <text evidence="1">Belongs to the peptidase C48 family.</text>
</comment>
<dbReference type="PANTHER" id="PTHR33018:SF31">
    <property type="entry name" value="TRANSPOSASE, PTTA_EN_SPM, PLANT"/>
    <property type="match status" value="1"/>
</dbReference>
<dbReference type="InterPro" id="IPR003653">
    <property type="entry name" value="Peptidase_C48_C"/>
</dbReference>
<evidence type="ECO:0000256" key="3">
    <source>
        <dbReference type="ARBA" id="ARBA00022801"/>
    </source>
</evidence>
<dbReference type="PROSITE" id="PS50600">
    <property type="entry name" value="ULP_PROTEASE"/>
    <property type="match status" value="1"/>
</dbReference>
<dbReference type="EMBL" id="JAMSHJ010000006">
    <property type="protein sequence ID" value="KAI5400171.1"/>
    <property type="molecule type" value="Genomic_DNA"/>
</dbReference>
<evidence type="ECO:0000313" key="7">
    <source>
        <dbReference type="Proteomes" id="UP001058974"/>
    </source>
</evidence>
<dbReference type="GO" id="GO:0006508">
    <property type="term" value="P:proteolysis"/>
    <property type="evidence" value="ECO:0007669"/>
    <property type="project" value="UniProtKB-KW"/>
</dbReference>
<dbReference type="AlphaFoldDB" id="A0A9D4WGC7"/>
<evidence type="ECO:0000256" key="4">
    <source>
        <dbReference type="SAM" id="Coils"/>
    </source>
</evidence>
<organism evidence="6 7">
    <name type="scientific">Pisum sativum</name>
    <name type="common">Garden pea</name>
    <name type="synonym">Lathyrus oleraceus</name>
    <dbReference type="NCBI Taxonomy" id="3888"/>
    <lineage>
        <taxon>Eukaryota</taxon>
        <taxon>Viridiplantae</taxon>
        <taxon>Streptophyta</taxon>
        <taxon>Embryophyta</taxon>
        <taxon>Tracheophyta</taxon>
        <taxon>Spermatophyta</taxon>
        <taxon>Magnoliopsida</taxon>
        <taxon>eudicotyledons</taxon>
        <taxon>Gunneridae</taxon>
        <taxon>Pentapetalae</taxon>
        <taxon>rosids</taxon>
        <taxon>fabids</taxon>
        <taxon>Fabales</taxon>
        <taxon>Fabaceae</taxon>
        <taxon>Papilionoideae</taxon>
        <taxon>50 kb inversion clade</taxon>
        <taxon>NPAAA clade</taxon>
        <taxon>Hologalegina</taxon>
        <taxon>IRL clade</taxon>
        <taxon>Fabeae</taxon>
        <taxon>Lathyrus</taxon>
    </lineage>
</organism>
<evidence type="ECO:0000313" key="6">
    <source>
        <dbReference type="EMBL" id="KAI5400171.1"/>
    </source>
</evidence>
<evidence type="ECO:0000256" key="1">
    <source>
        <dbReference type="ARBA" id="ARBA00005234"/>
    </source>
</evidence>
<sequence length="736" mass="83451">MGFLSTAITLYCDYSCPPFVLPPSPSSSPSPFSAVAFTFTELSASTVAVHFLLHRYRHLEDKMANQDDTHDASGSRNNVEKEIKRGLTVMKSIIRARDKGEKFEVHWSAEDQLIEPNGSMLASYIGSLVRQHIPITCDNWRSPELKVGKEKIWSEIQRSFHIDESRQKYCIQLAGKRLRGFRSFLSNKFLKDEEGNFVEAERPMKYAEIISAEEWDNFVAKRRNEKFHLAEEKSDATSLPEHVLWKAARDGKDGAVVEAVQNVYDECETLSQTLPSTEVQDCRSVLSRVLNVPEYSGRVRGKGFGVTPSSFYKKPKTKNPTNKEVMETLAELRAQVLELQKENARYREERCGSEAKDTSDRASINCQPKFPEGITPCQLYLSSPTYRIVGKGKVHNTSGELLHHNPLPVGYMKVSVDLVLDTDALLPLPDVVSETTLMRDAVGSFVGWPSDLIFPDAETPTRPTHKAGKGISRRIESVASQKEVPGRKLKKAGNDIPTTVRYIMHGAIRSVDFDEGVFGIAHSEIIAKEDMQQLFEHEELGIAVIHTYIWYMYVTLMRGTELCNRFNFIAASRINTTFITKNPTSVKNELVDRFMAAGDNTTPSLYFLPFNSGNGGHWVLVAMDLSRLMVYYLDSLSGEWSKYPSMKKTVDAAILKFRSKKNYRNRKDITWVRVQCPQQNNSVDCGFFVLRFMRDIIALNRIDIPKMVWNNNLGFILILSDISSNLLLNHEYVLFS</sequence>
<evidence type="ECO:0000259" key="5">
    <source>
        <dbReference type="PROSITE" id="PS50600"/>
    </source>
</evidence>
<protein>
    <recommendedName>
        <fullName evidence="5">Ubiquitin-like protease family profile domain-containing protein</fullName>
    </recommendedName>
</protein>
<reference evidence="6 7" key="1">
    <citation type="journal article" date="2022" name="Nat. Genet.">
        <title>Improved pea reference genome and pan-genome highlight genomic features and evolutionary characteristics.</title>
        <authorList>
            <person name="Yang T."/>
            <person name="Liu R."/>
            <person name="Luo Y."/>
            <person name="Hu S."/>
            <person name="Wang D."/>
            <person name="Wang C."/>
            <person name="Pandey M.K."/>
            <person name="Ge S."/>
            <person name="Xu Q."/>
            <person name="Li N."/>
            <person name="Li G."/>
            <person name="Huang Y."/>
            <person name="Saxena R.K."/>
            <person name="Ji Y."/>
            <person name="Li M."/>
            <person name="Yan X."/>
            <person name="He Y."/>
            <person name="Liu Y."/>
            <person name="Wang X."/>
            <person name="Xiang C."/>
            <person name="Varshney R.K."/>
            <person name="Ding H."/>
            <person name="Gao S."/>
            <person name="Zong X."/>
        </authorList>
    </citation>
    <scope>NUCLEOTIDE SEQUENCE [LARGE SCALE GENOMIC DNA]</scope>
    <source>
        <strain evidence="6 7">cv. Zhongwan 6</strain>
    </source>
</reference>
<dbReference type="GO" id="GO:0008234">
    <property type="term" value="F:cysteine-type peptidase activity"/>
    <property type="evidence" value="ECO:0007669"/>
    <property type="project" value="InterPro"/>
</dbReference>
<gene>
    <name evidence="6" type="ORF">KIW84_065193</name>
</gene>
<dbReference type="Gene3D" id="3.40.395.10">
    <property type="entry name" value="Adenoviral Proteinase, Chain A"/>
    <property type="match status" value="1"/>
</dbReference>
<feature type="coiled-coil region" evidence="4">
    <location>
        <begin position="322"/>
        <end position="349"/>
    </location>
</feature>
<dbReference type="PANTHER" id="PTHR33018">
    <property type="entry name" value="OS10G0338966 PROTEIN-RELATED"/>
    <property type="match status" value="1"/>
</dbReference>
<name>A0A9D4WGC7_PEA</name>
<accession>A0A9D4WGC7</accession>
<dbReference type="InterPro" id="IPR038765">
    <property type="entry name" value="Papain-like_cys_pep_sf"/>
</dbReference>
<evidence type="ECO:0000256" key="2">
    <source>
        <dbReference type="ARBA" id="ARBA00022670"/>
    </source>
</evidence>
<dbReference type="Gramene" id="Psat06G0519300-T1">
    <property type="protein sequence ID" value="KAI5400171.1"/>
    <property type="gene ID" value="KIW84_065193"/>
</dbReference>
<keyword evidence="3" id="KW-0378">Hydrolase</keyword>
<feature type="domain" description="Ubiquitin-like protease family profile" evidence="5">
    <location>
        <begin position="524"/>
        <end position="696"/>
    </location>
</feature>